<dbReference type="InterPro" id="IPR051533">
    <property type="entry name" value="WaaL-like"/>
</dbReference>
<feature type="transmembrane region" description="Helical" evidence="5">
    <location>
        <begin position="290"/>
        <end position="310"/>
    </location>
</feature>
<reference evidence="7 8" key="1">
    <citation type="journal article" date="2015" name="Nature">
        <title>rRNA introns, odd ribosomes, and small enigmatic genomes across a large radiation of phyla.</title>
        <authorList>
            <person name="Brown C.T."/>
            <person name="Hug L.A."/>
            <person name="Thomas B.C."/>
            <person name="Sharon I."/>
            <person name="Castelle C.J."/>
            <person name="Singh A."/>
            <person name="Wilkins M.J."/>
            <person name="Williams K.H."/>
            <person name="Banfield J.F."/>
        </authorList>
    </citation>
    <scope>NUCLEOTIDE SEQUENCE [LARGE SCALE GENOMIC DNA]</scope>
</reference>
<keyword evidence="2 5" id="KW-0812">Transmembrane</keyword>
<dbReference type="STRING" id="1618387.UW44_C0010G0047"/>
<feature type="transmembrane region" description="Helical" evidence="5">
    <location>
        <begin position="30"/>
        <end position="47"/>
    </location>
</feature>
<protein>
    <recommendedName>
        <fullName evidence="6">O-antigen ligase-related domain-containing protein</fullName>
    </recommendedName>
</protein>
<name>A0A0G1KUQ5_9BACT</name>
<feature type="domain" description="O-antigen ligase-related" evidence="6">
    <location>
        <begin position="186"/>
        <end position="306"/>
    </location>
</feature>
<feature type="transmembrane region" description="Helical" evidence="5">
    <location>
        <begin position="163"/>
        <end position="183"/>
    </location>
</feature>
<dbReference type="Pfam" id="PF04932">
    <property type="entry name" value="Wzy_C"/>
    <property type="match status" value="1"/>
</dbReference>
<accession>A0A0G1KUQ5</accession>
<dbReference type="PANTHER" id="PTHR37422">
    <property type="entry name" value="TEICHURONIC ACID BIOSYNTHESIS PROTEIN TUAE"/>
    <property type="match status" value="1"/>
</dbReference>
<feature type="transmembrane region" description="Helical" evidence="5">
    <location>
        <begin position="118"/>
        <end position="136"/>
    </location>
</feature>
<evidence type="ECO:0000256" key="3">
    <source>
        <dbReference type="ARBA" id="ARBA00022989"/>
    </source>
</evidence>
<comment type="subcellular location">
    <subcellularLocation>
        <location evidence="1">Membrane</location>
        <topology evidence="1">Multi-pass membrane protein</topology>
    </subcellularLocation>
</comment>
<sequence length="365" mass="42030">MIYFLLILSLFTWPFGQMLAFLVPGFPLTIYFLDLILGLLTMSLFLKKTVRKKILGDPLFKPLMIFNLVATFSLLINFKSLFEGTSVFALLYLSRLFIYPSVYFAVKLFPPKKVIGTVFFSFSLFCVLGVLQYLIFPDMRYLKLIGFDDHYFRLIGSFYDPNFTGAILASASLLFIALGNWAVGLPLVILLALTFSRASYLCFAFGIAYLLLRNKKFSLILFFVALIIIVWLIPKPFGEGVNLLRTFSIYSRFESWQAGLDLLLKRPFLGWGYNTLRDFSGSRFQIDNSYIFIAATTGLVGLVSFFNLLQKSVPKLPLSNKMFILSLLIHSLFNNSFFYIWINFSFWLILALPFKEYKQVRTLSR</sequence>
<evidence type="ECO:0000256" key="2">
    <source>
        <dbReference type="ARBA" id="ARBA00022692"/>
    </source>
</evidence>
<evidence type="ECO:0000313" key="8">
    <source>
        <dbReference type="Proteomes" id="UP000034006"/>
    </source>
</evidence>
<evidence type="ECO:0000256" key="4">
    <source>
        <dbReference type="ARBA" id="ARBA00023136"/>
    </source>
</evidence>
<dbReference type="GO" id="GO:0016020">
    <property type="term" value="C:membrane"/>
    <property type="evidence" value="ECO:0007669"/>
    <property type="project" value="UniProtKB-SubCell"/>
</dbReference>
<evidence type="ECO:0000259" key="6">
    <source>
        <dbReference type="Pfam" id="PF04932"/>
    </source>
</evidence>
<dbReference type="EMBL" id="LCIH01000010">
    <property type="protein sequence ID" value="KKT51609.1"/>
    <property type="molecule type" value="Genomic_DNA"/>
</dbReference>
<proteinExistence type="predicted"/>
<keyword evidence="3 5" id="KW-1133">Transmembrane helix</keyword>
<organism evidence="7 8">
    <name type="scientific">Candidatus Collierbacteria bacterium GW2011_GWB2_44_22</name>
    <dbReference type="NCBI Taxonomy" id="1618387"/>
    <lineage>
        <taxon>Bacteria</taxon>
        <taxon>Candidatus Collieribacteriota</taxon>
    </lineage>
</organism>
<keyword evidence="4 5" id="KW-0472">Membrane</keyword>
<evidence type="ECO:0000313" key="7">
    <source>
        <dbReference type="EMBL" id="KKT51609.1"/>
    </source>
</evidence>
<feature type="transmembrane region" description="Helical" evidence="5">
    <location>
        <begin position="322"/>
        <end position="352"/>
    </location>
</feature>
<feature type="transmembrane region" description="Helical" evidence="5">
    <location>
        <begin position="217"/>
        <end position="234"/>
    </location>
</feature>
<comment type="caution">
    <text evidence="7">The sequence shown here is derived from an EMBL/GenBank/DDBJ whole genome shotgun (WGS) entry which is preliminary data.</text>
</comment>
<dbReference type="Proteomes" id="UP000034006">
    <property type="component" value="Unassembled WGS sequence"/>
</dbReference>
<dbReference type="PANTHER" id="PTHR37422:SF13">
    <property type="entry name" value="LIPOPOLYSACCHARIDE BIOSYNTHESIS PROTEIN PA4999-RELATED"/>
    <property type="match status" value="1"/>
</dbReference>
<dbReference type="InterPro" id="IPR007016">
    <property type="entry name" value="O-antigen_ligase-rel_domated"/>
</dbReference>
<feature type="transmembrane region" description="Helical" evidence="5">
    <location>
        <begin position="59"/>
        <end position="78"/>
    </location>
</feature>
<evidence type="ECO:0000256" key="5">
    <source>
        <dbReference type="SAM" id="Phobius"/>
    </source>
</evidence>
<dbReference type="AlphaFoldDB" id="A0A0G1KUQ5"/>
<evidence type="ECO:0000256" key="1">
    <source>
        <dbReference type="ARBA" id="ARBA00004141"/>
    </source>
</evidence>
<feature type="transmembrane region" description="Helical" evidence="5">
    <location>
        <begin position="190"/>
        <end position="211"/>
    </location>
</feature>
<gene>
    <name evidence="7" type="ORF">UW44_C0010G0047</name>
</gene>